<dbReference type="Proteomes" id="UP000287533">
    <property type="component" value="Unassembled WGS sequence"/>
</dbReference>
<sequence>MSDHYCHVIGCCKPAESEGLCASHFTRALIYGQMRSAAPRPAVAHAVSMRADA</sequence>
<protein>
    <submittedName>
        <fullName evidence="1">Uncharacterized protein</fullName>
    </submittedName>
</protein>
<evidence type="ECO:0000313" key="1">
    <source>
        <dbReference type="EMBL" id="RSX51744.1"/>
    </source>
</evidence>
<dbReference type="AlphaFoldDB" id="A0A430FFT0"/>
<keyword evidence="2" id="KW-1185">Reference proteome</keyword>
<evidence type="ECO:0000313" key="2">
    <source>
        <dbReference type="Proteomes" id="UP000287533"/>
    </source>
</evidence>
<accession>A0A430FFT0</accession>
<proteinExistence type="predicted"/>
<dbReference type="EMBL" id="QXGL01000006">
    <property type="protein sequence ID" value="RSX51744.1"/>
    <property type="molecule type" value="Genomic_DNA"/>
</dbReference>
<organism evidence="1 2">
    <name type="scientific">Bifidobacterium goeldii</name>
    <dbReference type="NCBI Taxonomy" id="2306975"/>
    <lineage>
        <taxon>Bacteria</taxon>
        <taxon>Bacillati</taxon>
        <taxon>Actinomycetota</taxon>
        <taxon>Actinomycetes</taxon>
        <taxon>Bifidobacteriales</taxon>
        <taxon>Bifidobacteriaceae</taxon>
        <taxon>Bifidobacterium</taxon>
    </lineage>
</organism>
<name>A0A430FFT0_9BIFI</name>
<comment type="caution">
    <text evidence="1">The sequence shown here is derived from an EMBL/GenBank/DDBJ whole genome shotgun (WGS) entry which is preliminary data.</text>
</comment>
<gene>
    <name evidence="1" type="ORF">D2E25_1719</name>
</gene>
<reference evidence="1 2" key="1">
    <citation type="submission" date="2018-09" db="EMBL/GenBank/DDBJ databases">
        <title>Characterization of the phylogenetic diversity of five novel species belonging to the genus Bifidobacterium.</title>
        <authorList>
            <person name="Lugli G.A."/>
            <person name="Duranti S."/>
            <person name="Milani C."/>
        </authorList>
    </citation>
    <scope>NUCLEOTIDE SEQUENCE [LARGE SCALE GENOMIC DNA]</scope>
    <source>
        <strain evidence="1 2">2034B</strain>
    </source>
</reference>